<gene>
    <name evidence="2" type="ORF">K7J14_03210</name>
</gene>
<protein>
    <submittedName>
        <fullName evidence="2">Uncharacterized protein</fullName>
    </submittedName>
</protein>
<name>A0AAE3EH79_9SPIR</name>
<feature type="chain" id="PRO_5041915106" evidence="1">
    <location>
        <begin position="25"/>
        <end position="191"/>
    </location>
</feature>
<reference evidence="2" key="1">
    <citation type="submission" date="2021-08" db="EMBL/GenBank/DDBJ databases">
        <title>Comparative analyses of Brucepasteria parasyntrophica and Teretinema zuelzerae.</title>
        <authorList>
            <person name="Song Y."/>
            <person name="Brune A."/>
        </authorList>
    </citation>
    <scope>NUCLEOTIDE SEQUENCE</scope>
    <source>
        <strain evidence="2">DSM 1903</strain>
    </source>
</reference>
<accession>A0AAE3EH79</accession>
<evidence type="ECO:0000313" key="2">
    <source>
        <dbReference type="EMBL" id="MCD1653706.1"/>
    </source>
</evidence>
<evidence type="ECO:0000256" key="1">
    <source>
        <dbReference type="SAM" id="SignalP"/>
    </source>
</evidence>
<feature type="signal peptide" evidence="1">
    <location>
        <begin position="1"/>
        <end position="24"/>
    </location>
</feature>
<keyword evidence="3" id="KW-1185">Reference proteome</keyword>
<organism evidence="2 3">
    <name type="scientific">Teretinema zuelzerae</name>
    <dbReference type="NCBI Taxonomy" id="156"/>
    <lineage>
        <taxon>Bacteria</taxon>
        <taxon>Pseudomonadati</taxon>
        <taxon>Spirochaetota</taxon>
        <taxon>Spirochaetia</taxon>
        <taxon>Spirochaetales</taxon>
        <taxon>Treponemataceae</taxon>
        <taxon>Teretinema</taxon>
    </lineage>
</organism>
<dbReference type="AlphaFoldDB" id="A0AAE3EH79"/>
<sequence>MKFGKFSLCAALMVSLISPIAAQTASPSETSPSGEDRIELSSSYRNITLGSSMEEVKKALLADTVFGYRGDRDVSLLHGENRTLIETTGMSFIKRSWFQFDNDRLYVMTFSLDTDRIDYYSVYSTLVDKYGEPSELNPRLSRWNSGGVVLSLERPLLVKYIDEAIFSEILEKSGVEKAASDVIREGFLDEF</sequence>
<dbReference type="RefSeq" id="WP_230753031.1">
    <property type="nucleotide sequence ID" value="NZ_JAINWA010000001.1"/>
</dbReference>
<comment type="caution">
    <text evidence="2">The sequence shown here is derived from an EMBL/GenBank/DDBJ whole genome shotgun (WGS) entry which is preliminary data.</text>
</comment>
<dbReference type="Proteomes" id="UP001198163">
    <property type="component" value="Unassembled WGS sequence"/>
</dbReference>
<evidence type="ECO:0000313" key="3">
    <source>
        <dbReference type="Proteomes" id="UP001198163"/>
    </source>
</evidence>
<dbReference type="EMBL" id="JAINWA010000001">
    <property type="protein sequence ID" value="MCD1653706.1"/>
    <property type="molecule type" value="Genomic_DNA"/>
</dbReference>
<keyword evidence="1" id="KW-0732">Signal</keyword>
<proteinExistence type="predicted"/>